<sequence length="87" mass="10125">MAQEGELAEDYVDEFIKFLQANQKELLALKLDSTVDELFELVYNYTVNFAEANDFDISTISKVGENNKVINLMEYLNLQKNIYESLY</sequence>
<evidence type="ECO:0000313" key="2">
    <source>
        <dbReference type="Proteomes" id="UP000280759"/>
    </source>
</evidence>
<name>A0A3P5XRC5_STRCB</name>
<dbReference type="EMBL" id="UXEP01000023">
    <property type="protein sequence ID" value="VDC43072.1"/>
    <property type="molecule type" value="Genomic_DNA"/>
</dbReference>
<dbReference type="Proteomes" id="UP000280759">
    <property type="component" value="Unassembled WGS sequence"/>
</dbReference>
<organism evidence="1 2">
    <name type="scientific">Streptococcus canis</name>
    <dbReference type="NCBI Taxonomy" id="1329"/>
    <lineage>
        <taxon>Bacteria</taxon>
        <taxon>Bacillati</taxon>
        <taxon>Bacillota</taxon>
        <taxon>Bacilli</taxon>
        <taxon>Lactobacillales</taxon>
        <taxon>Streptococcaceae</taxon>
        <taxon>Streptococcus</taxon>
    </lineage>
</organism>
<gene>
    <name evidence="1" type="ORF">FMV2238Y02_15540</name>
</gene>
<evidence type="ECO:0000313" key="1">
    <source>
        <dbReference type="EMBL" id="VDC43072.1"/>
    </source>
</evidence>
<protein>
    <submittedName>
        <fullName evidence="1">Uncharacterized protein</fullName>
    </submittedName>
</protein>
<keyword evidence="2" id="KW-1185">Reference proteome</keyword>
<dbReference type="RefSeq" id="WP_185730810.1">
    <property type="nucleotide sequence ID" value="NZ_JAGQFE010000021.1"/>
</dbReference>
<proteinExistence type="predicted"/>
<dbReference type="AlphaFoldDB" id="A0A3P5XRC5"/>
<reference evidence="1 2" key="1">
    <citation type="submission" date="2018-10" db="EMBL/GenBank/DDBJ databases">
        <authorList>
            <consortium name="Molecular Microbiology and Infection Unit (UMMI)"/>
            <person name="Machado M."/>
        </authorList>
    </citation>
    <scope>NUCLEOTIDE SEQUENCE [LARGE SCALE GENOMIC DNA]</scope>
    <source>
        <strain evidence="1">FMV2238.02</strain>
    </source>
</reference>
<accession>A0A3P5XRC5</accession>